<gene>
    <name evidence="2" type="ORF">HPB48_007706</name>
</gene>
<protein>
    <recommendedName>
        <fullName evidence="1">VWFA domain-containing protein</fullName>
    </recommendedName>
</protein>
<keyword evidence="3" id="KW-1185">Reference proteome</keyword>
<dbReference type="InterPro" id="IPR002035">
    <property type="entry name" value="VWF_A"/>
</dbReference>
<dbReference type="AlphaFoldDB" id="A0A9J6G3S3"/>
<evidence type="ECO:0000313" key="3">
    <source>
        <dbReference type="Proteomes" id="UP000821853"/>
    </source>
</evidence>
<organism evidence="2 3">
    <name type="scientific">Haemaphysalis longicornis</name>
    <name type="common">Bush tick</name>
    <dbReference type="NCBI Taxonomy" id="44386"/>
    <lineage>
        <taxon>Eukaryota</taxon>
        <taxon>Metazoa</taxon>
        <taxon>Ecdysozoa</taxon>
        <taxon>Arthropoda</taxon>
        <taxon>Chelicerata</taxon>
        <taxon>Arachnida</taxon>
        <taxon>Acari</taxon>
        <taxon>Parasitiformes</taxon>
        <taxon>Ixodida</taxon>
        <taxon>Ixodoidea</taxon>
        <taxon>Ixodidae</taxon>
        <taxon>Haemaphysalinae</taxon>
        <taxon>Haemaphysalis</taxon>
    </lineage>
</organism>
<dbReference type="VEuPathDB" id="VectorBase:HLOH_059860"/>
<dbReference type="GO" id="GO:0032039">
    <property type="term" value="C:integrator complex"/>
    <property type="evidence" value="ECO:0007669"/>
    <property type="project" value="TreeGrafter"/>
</dbReference>
<dbReference type="InterPro" id="IPR051113">
    <property type="entry name" value="Integrator_subunit6"/>
</dbReference>
<proteinExistence type="predicted"/>
<reference evidence="2 3" key="1">
    <citation type="journal article" date="2020" name="Cell">
        <title>Large-Scale Comparative Analyses of Tick Genomes Elucidate Their Genetic Diversity and Vector Capacities.</title>
        <authorList>
            <consortium name="Tick Genome and Microbiome Consortium (TIGMIC)"/>
            <person name="Jia N."/>
            <person name="Wang J."/>
            <person name="Shi W."/>
            <person name="Du L."/>
            <person name="Sun Y."/>
            <person name="Zhan W."/>
            <person name="Jiang J.F."/>
            <person name="Wang Q."/>
            <person name="Zhang B."/>
            <person name="Ji P."/>
            <person name="Bell-Sakyi L."/>
            <person name="Cui X.M."/>
            <person name="Yuan T.T."/>
            <person name="Jiang B.G."/>
            <person name="Yang W.F."/>
            <person name="Lam T.T."/>
            <person name="Chang Q.C."/>
            <person name="Ding S.J."/>
            <person name="Wang X.J."/>
            <person name="Zhu J.G."/>
            <person name="Ruan X.D."/>
            <person name="Zhao L."/>
            <person name="Wei J.T."/>
            <person name="Ye R.Z."/>
            <person name="Que T.C."/>
            <person name="Du C.H."/>
            <person name="Zhou Y.H."/>
            <person name="Cheng J.X."/>
            <person name="Dai P.F."/>
            <person name="Guo W.B."/>
            <person name="Han X.H."/>
            <person name="Huang E.J."/>
            <person name="Li L.F."/>
            <person name="Wei W."/>
            <person name="Gao Y.C."/>
            <person name="Liu J.Z."/>
            <person name="Shao H.Z."/>
            <person name="Wang X."/>
            <person name="Wang C.C."/>
            <person name="Yang T.C."/>
            <person name="Huo Q.B."/>
            <person name="Li W."/>
            <person name="Chen H.Y."/>
            <person name="Chen S.E."/>
            <person name="Zhou L.G."/>
            <person name="Ni X.B."/>
            <person name="Tian J.H."/>
            <person name="Sheng Y."/>
            <person name="Liu T."/>
            <person name="Pan Y.S."/>
            <person name="Xia L.Y."/>
            <person name="Li J."/>
            <person name="Zhao F."/>
            <person name="Cao W.C."/>
        </authorList>
    </citation>
    <scope>NUCLEOTIDE SEQUENCE [LARGE SCALE GENOMIC DNA]</scope>
    <source>
        <strain evidence="2">HaeL-2018</strain>
    </source>
</reference>
<dbReference type="OrthoDB" id="9449012at2759"/>
<dbReference type="InterPro" id="IPR036465">
    <property type="entry name" value="vWFA_dom_sf"/>
</dbReference>
<dbReference type="GO" id="GO:0034472">
    <property type="term" value="P:snRNA 3'-end processing"/>
    <property type="evidence" value="ECO:0007669"/>
    <property type="project" value="TreeGrafter"/>
</dbReference>
<sequence>MTIIVFLVDTSASMNQRTYLGARLSVLDVAKDAVERFIKVRKTARRVSATAARSPPCPGFSRMGAPRSARGIPPAAVIATCCSLSKSRRPTSR</sequence>
<comment type="caution">
    <text evidence="2">The sequence shown here is derived from an EMBL/GenBank/DDBJ whole genome shotgun (WGS) entry which is preliminary data.</text>
</comment>
<evidence type="ECO:0000259" key="1">
    <source>
        <dbReference type="Pfam" id="PF13519"/>
    </source>
</evidence>
<dbReference type="PANTHER" id="PTHR12957">
    <property type="entry name" value="DEAD/H BOX POLYPEPTIDE 26/DICE1-RELATED"/>
    <property type="match status" value="1"/>
</dbReference>
<dbReference type="PANTHER" id="PTHR12957:SF2">
    <property type="entry name" value="INTEGRATOR COMPLEX SUBUNIT 6"/>
    <property type="match status" value="1"/>
</dbReference>
<dbReference type="Pfam" id="PF13519">
    <property type="entry name" value="VWA_2"/>
    <property type="match status" value="1"/>
</dbReference>
<dbReference type="Proteomes" id="UP000821853">
    <property type="component" value="Chromosome 3"/>
</dbReference>
<dbReference type="Gene3D" id="3.40.50.410">
    <property type="entry name" value="von Willebrand factor, type A domain"/>
    <property type="match status" value="1"/>
</dbReference>
<dbReference type="EMBL" id="JABSTR010000005">
    <property type="protein sequence ID" value="KAH9369739.1"/>
    <property type="molecule type" value="Genomic_DNA"/>
</dbReference>
<feature type="domain" description="VWFA" evidence="1">
    <location>
        <begin position="4"/>
        <end position="51"/>
    </location>
</feature>
<accession>A0A9J6G3S3</accession>
<name>A0A9J6G3S3_HAELO</name>
<evidence type="ECO:0000313" key="2">
    <source>
        <dbReference type="EMBL" id="KAH9369739.1"/>
    </source>
</evidence>